<organism evidence="7 8">
    <name type="scientific">Scytalidium lignicola</name>
    <name type="common">Hyphomycete</name>
    <dbReference type="NCBI Taxonomy" id="5539"/>
    <lineage>
        <taxon>Eukaryota</taxon>
        <taxon>Fungi</taxon>
        <taxon>Dikarya</taxon>
        <taxon>Ascomycota</taxon>
        <taxon>Pezizomycotina</taxon>
        <taxon>Leotiomycetes</taxon>
        <taxon>Leotiomycetes incertae sedis</taxon>
        <taxon>Scytalidium</taxon>
    </lineage>
</organism>
<evidence type="ECO:0000259" key="6">
    <source>
        <dbReference type="Pfam" id="PF23276"/>
    </source>
</evidence>
<dbReference type="Pfam" id="PF23276">
    <property type="entry name" value="TPR_24"/>
    <property type="match status" value="1"/>
</dbReference>
<gene>
    <name evidence="7" type="ORF">B7463_g5759</name>
</gene>
<keyword evidence="8" id="KW-1185">Reference proteome</keyword>
<comment type="subunit">
    <text evidence="4">Binds to mitochondrial small subunit 15S rRNA.</text>
</comment>
<dbReference type="STRING" id="5539.A0A3E2HAU3"/>
<proteinExistence type="inferred from homology"/>
<evidence type="ECO:0000256" key="1">
    <source>
        <dbReference type="ARBA" id="ARBA00006192"/>
    </source>
</evidence>
<comment type="caution">
    <text evidence="7">The sequence shown here is derived from an EMBL/GenBank/DDBJ whole genome shotgun (WGS) entry which is preliminary data.</text>
</comment>
<evidence type="ECO:0000256" key="2">
    <source>
        <dbReference type="ARBA" id="ARBA00022737"/>
    </source>
</evidence>
<dbReference type="InterPro" id="IPR057027">
    <property type="entry name" value="TPR_mt"/>
</dbReference>
<name>A0A3E2HAU3_SCYLI</name>
<evidence type="ECO:0000256" key="5">
    <source>
        <dbReference type="PROSITE-ProRule" id="PRU00708"/>
    </source>
</evidence>
<evidence type="ECO:0000313" key="8">
    <source>
        <dbReference type="Proteomes" id="UP000258309"/>
    </source>
</evidence>
<dbReference type="InterPro" id="IPR002885">
    <property type="entry name" value="PPR_rpt"/>
</dbReference>
<accession>A0A3E2HAU3</accession>
<dbReference type="InterPro" id="IPR011990">
    <property type="entry name" value="TPR-like_helical_dom_sf"/>
</dbReference>
<evidence type="ECO:0000256" key="3">
    <source>
        <dbReference type="ARBA" id="ARBA00044493"/>
    </source>
</evidence>
<feature type="non-terminal residue" evidence="7">
    <location>
        <position position="527"/>
    </location>
</feature>
<evidence type="ECO:0000256" key="4">
    <source>
        <dbReference type="ARBA" id="ARBA00044511"/>
    </source>
</evidence>
<dbReference type="AlphaFoldDB" id="A0A3E2HAU3"/>
<feature type="domain" description="Pentatricopeptide repeat-containing protein-mitochondrial" evidence="6">
    <location>
        <begin position="252"/>
        <end position="381"/>
    </location>
</feature>
<dbReference type="EMBL" id="NCSJ02000097">
    <property type="protein sequence ID" value="RFU30535.1"/>
    <property type="molecule type" value="Genomic_DNA"/>
</dbReference>
<comment type="function">
    <text evidence="3">Regulates mitochondrial small subunit maturation by controlling 15S rRNA 5'-end processing. Localizes to the 5' precursor of the 15S rRNA in a position that is subsequently occupied by mS47 in the mature yeast mtSSU. Uses structure and sequence-specific RNA recognition, binding to a single-stranded region of the precursor and specifically recognizing bases -6 to -1. The exchange of Ccm1 for mS47 is coupled to the irreversible removal of precursor rRNA that is accompanied by conformational changes of the mitoribosomal proteins uS5m and mS26. These conformational changes signal completion of 5'-end rRNA processing through protection of the mature 5'-end of the 15S rRNA and stabilization of mS47. The removal of the 5' precursor together with the dissociation of Ccm1 may be catalyzed by the 5'-3' exoribonuclease Pet127. Involved in the specific removal of group I introns in mitochondrial encoded transcripts.</text>
</comment>
<evidence type="ECO:0000313" key="7">
    <source>
        <dbReference type="EMBL" id="RFU30535.1"/>
    </source>
</evidence>
<dbReference type="OMA" id="TTHHYEL"/>
<dbReference type="PANTHER" id="PTHR47936:SF1">
    <property type="entry name" value="PENTATRICOPEPTIDE REPEAT-CONTAINING PROTEIN GUN1, CHLOROPLASTIC"/>
    <property type="match status" value="1"/>
</dbReference>
<dbReference type="PROSITE" id="PS51375">
    <property type="entry name" value="PPR"/>
    <property type="match status" value="1"/>
</dbReference>
<comment type="similarity">
    <text evidence="1">Belongs to the CCM1 family.</text>
</comment>
<feature type="repeat" description="PPR" evidence="5">
    <location>
        <begin position="392"/>
        <end position="426"/>
    </location>
</feature>
<dbReference type="PANTHER" id="PTHR47936">
    <property type="entry name" value="PPR_LONG DOMAIN-CONTAINING PROTEIN"/>
    <property type="match status" value="1"/>
</dbReference>
<keyword evidence="2" id="KW-0677">Repeat</keyword>
<feature type="non-terminal residue" evidence="7">
    <location>
        <position position="1"/>
    </location>
</feature>
<reference evidence="7 8" key="1">
    <citation type="submission" date="2018-05" db="EMBL/GenBank/DDBJ databases">
        <title>Draft genome sequence of Scytalidium lignicola DSM 105466, a ubiquitous saprotrophic fungus.</title>
        <authorList>
            <person name="Buettner E."/>
            <person name="Gebauer A.M."/>
            <person name="Hofrichter M."/>
            <person name="Liers C."/>
            <person name="Kellner H."/>
        </authorList>
    </citation>
    <scope>NUCLEOTIDE SEQUENCE [LARGE SCALE GENOMIC DNA]</scope>
    <source>
        <strain evidence="7 8">DSM 105466</strain>
    </source>
</reference>
<sequence length="527" mass="59998">MSLVREHRLLRDRKHGTRTLRLSKNNPEPEFVRPDGVPISELHDRLRQMRHEEGAYKNIAALVEYLVKDRGEKPALIHYDALIRANSDAENGSVEAVRELLVEMKELGIGADSGLYHGVLQVLAIHPDYILRNEVLQEIKQRWFSLSPEGWHHLVIGLLRDKQFEVAMDKLEQMFAENIQVQPWLYDIFLYQLCEADELDEAFRLLQSHAMQAISPSIWYYLLDQFSNAYHYEGTRFIWRARVITDYLNPSDGMCTAILNLCARNSDPELATSAVQFLSSRSSLSLHHYEALLAAYMGSKDLKTAMRVLSIISKAGMGPDAGTTRPIYLYLISKPNLPAEAWEILETLHGDGHVIPTAAANVVIEASITLGKLVEAVDLYKVLYQICDAGPDRSTFNVLFQGASQQKRKDLAMFLASEMRAFKIKPDELTYDRLILVCLKDDDYEDAFRYYEELTSTKSGWWMRGGTASMMVKRCVAAGDKRAWEILSQMEARGHGTYNLEKWAEENWNSDARRGGVVEETSKSIAV</sequence>
<dbReference type="Proteomes" id="UP000258309">
    <property type="component" value="Unassembled WGS sequence"/>
</dbReference>
<dbReference type="Pfam" id="PF13812">
    <property type="entry name" value="PPR_3"/>
    <property type="match status" value="1"/>
</dbReference>
<protein>
    <recommendedName>
        <fullName evidence="6">Pentatricopeptide repeat-containing protein-mitochondrial domain-containing protein</fullName>
    </recommendedName>
</protein>
<dbReference type="OrthoDB" id="747253at2759"/>
<dbReference type="Gene3D" id="1.25.40.10">
    <property type="entry name" value="Tetratricopeptide repeat domain"/>
    <property type="match status" value="2"/>
</dbReference>